<name>A0A1S4B4A3_TOBAC</name>
<gene>
    <name evidence="2" type="primary">LOC107804317</name>
</gene>
<dbReference type="Pfam" id="PF03732">
    <property type="entry name" value="Retrotrans_gag"/>
    <property type="match status" value="1"/>
</dbReference>
<dbReference type="OrthoDB" id="1750196at2759"/>
<dbReference type="AlphaFoldDB" id="A0A1S4B4A3"/>
<protein>
    <recommendedName>
        <fullName evidence="1">Retrotransposon gag domain-containing protein</fullName>
    </recommendedName>
</protein>
<feature type="domain" description="Retrotransposon gag" evidence="1">
    <location>
        <begin position="79"/>
        <end position="170"/>
    </location>
</feature>
<evidence type="ECO:0000313" key="2">
    <source>
        <dbReference type="RefSeq" id="XP_016483676.1"/>
    </source>
</evidence>
<dbReference type="STRING" id="4097.A0A1S4B4A3"/>
<dbReference type="InterPro" id="IPR005162">
    <property type="entry name" value="Retrotrans_gag_dom"/>
</dbReference>
<dbReference type="KEGG" id="nta:107804317"/>
<proteinExistence type="predicted"/>
<dbReference type="PANTHER" id="PTHR33223">
    <property type="entry name" value="CCHC-TYPE DOMAIN-CONTAINING PROTEIN"/>
    <property type="match status" value="1"/>
</dbReference>
<sequence>MFRKLRSLEQSLRNMQGLGGQVSVAYTDLCLFPNVQLPVGFKMPKFDLYDRHGDPVAHLRRFCSKMRGASGKDELLMAYFSQSLSGAVLEWYTHQDHSRWYTWDDLAQAFARHFQYNTEIVLDRLSLTKIEKKPGEIFREYGFHWREQAARVNPLMEESEMVEYFLQALEPTYFGHLISVIGKSFNEVMKMGGMVEEGLKSSKIMSYSAIKATSQAIQNGTGGIIEKKNKEDVAMVVSGSWHGSRAPQNTYPAPQNGYPPPQTYRNPASPGFRPKPVFRNKRLQWKKTFTPLGESYTNLFQRLRQLDELSPMVSKFPNLLPKNLDYSLSCENCSSTPGHDKEKCWHLKKAIRELIDINQIVVQIPEAPNINQNPLSAHDEMNMIKIIHKDGDPKKPSQSVMMIRSSEVKSIKGSVVTKTTSSIAEGSTNKLSMPNDKPSVVVEKRSPSDIVAKQEKPKVIVLEVANKPIIIVEGARTDPIIIKHVTQLPIVNTKAVLCNYEWVIVTYKGKEVKEEVNEA</sequence>
<dbReference type="OMA" id="QIWREVA"/>
<organism evidence="2">
    <name type="scientific">Nicotiana tabacum</name>
    <name type="common">Common tobacco</name>
    <dbReference type="NCBI Taxonomy" id="4097"/>
    <lineage>
        <taxon>Eukaryota</taxon>
        <taxon>Viridiplantae</taxon>
        <taxon>Streptophyta</taxon>
        <taxon>Embryophyta</taxon>
        <taxon>Tracheophyta</taxon>
        <taxon>Spermatophyta</taxon>
        <taxon>Magnoliopsida</taxon>
        <taxon>eudicotyledons</taxon>
        <taxon>Gunneridae</taxon>
        <taxon>Pentapetalae</taxon>
        <taxon>asterids</taxon>
        <taxon>lamiids</taxon>
        <taxon>Solanales</taxon>
        <taxon>Solanaceae</taxon>
        <taxon>Nicotianoideae</taxon>
        <taxon>Nicotianeae</taxon>
        <taxon>Nicotiana</taxon>
    </lineage>
</organism>
<evidence type="ECO:0000259" key="1">
    <source>
        <dbReference type="Pfam" id="PF03732"/>
    </source>
</evidence>
<dbReference type="PaxDb" id="4097-A0A1S4B4A3"/>
<reference evidence="2" key="1">
    <citation type="submission" date="2025-08" db="UniProtKB">
        <authorList>
            <consortium name="RefSeq"/>
        </authorList>
    </citation>
    <scope>IDENTIFICATION</scope>
</reference>
<dbReference type="RefSeq" id="XP_016483676.1">
    <property type="nucleotide sequence ID" value="XM_016628190.1"/>
</dbReference>
<accession>A0A1S4B4A3</accession>
<dbReference type="PANTHER" id="PTHR33223:SF8">
    <property type="entry name" value="OS04G0172440 PROTEIN"/>
    <property type="match status" value="1"/>
</dbReference>